<keyword evidence="1" id="KW-0378">Hydrolase</keyword>
<dbReference type="EMBL" id="WTYH01000001">
    <property type="protein sequence ID" value="MXO94511.1"/>
    <property type="molecule type" value="Genomic_DNA"/>
</dbReference>
<dbReference type="OrthoDB" id="7192139at2"/>
<keyword evidence="2" id="KW-1185">Reference proteome</keyword>
<dbReference type="InterPro" id="IPR036412">
    <property type="entry name" value="HAD-like_sf"/>
</dbReference>
<gene>
    <name evidence="1" type="ORF">GRI62_12980</name>
</gene>
<sequence length="208" mass="22752">MSRPLLVTDCDEVLLHMVCHFRDWLGAQHAIDFAMEGNDFATALRRRDGGEVLDKEEIWRLLGSFFDTEMDSQLPIAGALEALAEIGRHADVVVLTNLPDACHAARTAQLRKLGVDVPVFTNQGPKGAALQRIVADHGATRAVFIDDIASHHRSAAIETPAVRRLHLCGEPLLAPHIDCALAAGHAHARIDTWDEALPWVLAALNEEN</sequence>
<dbReference type="Proteomes" id="UP000460626">
    <property type="component" value="Unassembled WGS sequence"/>
</dbReference>
<reference evidence="1 2" key="1">
    <citation type="submission" date="2019-12" db="EMBL/GenBank/DDBJ databases">
        <title>Genomic-based taxomic classification of the family Erythrobacteraceae.</title>
        <authorList>
            <person name="Xu L."/>
        </authorList>
    </citation>
    <scope>NUCLEOTIDE SEQUENCE [LARGE SCALE GENOMIC DNA]</scope>
    <source>
        <strain evidence="1 2">RC4-10-4</strain>
    </source>
</reference>
<organism evidence="1 2">
    <name type="scientific">Aurantiacibacter arachoides</name>
    <dbReference type="NCBI Taxonomy" id="1850444"/>
    <lineage>
        <taxon>Bacteria</taxon>
        <taxon>Pseudomonadati</taxon>
        <taxon>Pseudomonadota</taxon>
        <taxon>Alphaproteobacteria</taxon>
        <taxon>Sphingomonadales</taxon>
        <taxon>Erythrobacteraceae</taxon>
        <taxon>Aurantiacibacter</taxon>
    </lineage>
</organism>
<dbReference type="SUPFAM" id="SSF56784">
    <property type="entry name" value="HAD-like"/>
    <property type="match status" value="1"/>
</dbReference>
<accession>A0A845A1U7</accession>
<name>A0A845A1U7_9SPHN</name>
<comment type="caution">
    <text evidence="1">The sequence shown here is derived from an EMBL/GenBank/DDBJ whole genome shotgun (WGS) entry which is preliminary data.</text>
</comment>
<dbReference type="RefSeq" id="WP_131451144.1">
    <property type="nucleotide sequence ID" value="NZ_BMJK01000001.1"/>
</dbReference>
<protein>
    <submittedName>
        <fullName evidence="1">HAD family hydrolase</fullName>
    </submittedName>
</protein>
<dbReference type="GO" id="GO:0016787">
    <property type="term" value="F:hydrolase activity"/>
    <property type="evidence" value="ECO:0007669"/>
    <property type="project" value="UniProtKB-KW"/>
</dbReference>
<dbReference type="AlphaFoldDB" id="A0A845A1U7"/>
<proteinExistence type="predicted"/>
<evidence type="ECO:0000313" key="1">
    <source>
        <dbReference type="EMBL" id="MXO94511.1"/>
    </source>
</evidence>
<evidence type="ECO:0000313" key="2">
    <source>
        <dbReference type="Proteomes" id="UP000460626"/>
    </source>
</evidence>